<keyword evidence="9" id="KW-0611">Plant defense</keyword>
<evidence type="ECO:0000256" key="1">
    <source>
        <dbReference type="ARBA" id="ARBA00002074"/>
    </source>
</evidence>
<dbReference type="OrthoDB" id="1478287at2759"/>
<dbReference type="InterPro" id="IPR044974">
    <property type="entry name" value="Disease_R_plants"/>
</dbReference>
<dbReference type="Pfam" id="PF23559">
    <property type="entry name" value="WHD_DRP"/>
    <property type="match status" value="1"/>
</dbReference>
<evidence type="ECO:0000256" key="3">
    <source>
        <dbReference type="ARBA" id="ARBA00008894"/>
    </source>
</evidence>
<dbReference type="GO" id="GO:0005737">
    <property type="term" value="C:cytoplasm"/>
    <property type="evidence" value="ECO:0007669"/>
    <property type="project" value="UniProtKB-SubCell"/>
</dbReference>
<dbReference type="Gene3D" id="1.10.10.10">
    <property type="entry name" value="Winged helix-like DNA-binding domain superfamily/Winged helix DNA-binding domain"/>
    <property type="match status" value="1"/>
</dbReference>
<evidence type="ECO:0000256" key="2">
    <source>
        <dbReference type="ARBA" id="ARBA00004496"/>
    </source>
</evidence>
<evidence type="ECO:0000256" key="10">
    <source>
        <dbReference type="ARBA" id="ARBA00022840"/>
    </source>
</evidence>
<dbReference type="InterPro" id="IPR038005">
    <property type="entry name" value="RX-like_CC"/>
</dbReference>
<proteinExistence type="inferred from homology"/>
<name>A0A2Z7C1G3_9LAMI</name>
<evidence type="ECO:0000256" key="8">
    <source>
        <dbReference type="ARBA" id="ARBA00022741"/>
    </source>
</evidence>
<dbReference type="PRINTS" id="PR00364">
    <property type="entry name" value="DISEASERSIST"/>
</dbReference>
<keyword evidence="10" id="KW-0067">ATP-binding</keyword>
<keyword evidence="7" id="KW-0677">Repeat</keyword>
<dbReference type="FunFam" id="1.10.10.10:FF:000322">
    <property type="entry name" value="Probable disease resistance protein At1g63360"/>
    <property type="match status" value="1"/>
</dbReference>
<gene>
    <name evidence="13" type="ORF">F511_22703</name>
</gene>
<reference evidence="13 14" key="1">
    <citation type="journal article" date="2015" name="Proc. Natl. Acad. Sci. U.S.A.">
        <title>The resurrection genome of Boea hygrometrica: A blueprint for survival of dehydration.</title>
        <authorList>
            <person name="Xiao L."/>
            <person name="Yang G."/>
            <person name="Zhang L."/>
            <person name="Yang X."/>
            <person name="Zhao S."/>
            <person name="Ji Z."/>
            <person name="Zhou Q."/>
            <person name="Hu M."/>
            <person name="Wang Y."/>
            <person name="Chen M."/>
            <person name="Xu Y."/>
            <person name="Jin H."/>
            <person name="Xiao X."/>
            <person name="Hu G."/>
            <person name="Bao F."/>
            <person name="Hu Y."/>
            <person name="Wan P."/>
            <person name="Li L."/>
            <person name="Deng X."/>
            <person name="Kuang T."/>
            <person name="Xiang C."/>
            <person name="Zhu J.K."/>
            <person name="Oliver M.J."/>
            <person name="He Y."/>
        </authorList>
    </citation>
    <scope>NUCLEOTIDE SEQUENCE [LARGE SCALE GENOMIC DNA]</scope>
    <source>
        <strain evidence="14">cv. XS01</strain>
    </source>
</reference>
<keyword evidence="14" id="KW-1185">Reference proteome</keyword>
<keyword evidence="5" id="KW-0433">Leucine-rich repeat</keyword>
<dbReference type="InterPro" id="IPR032675">
    <property type="entry name" value="LRR_dom_sf"/>
</dbReference>
<comment type="function">
    <text evidence="1">Confers resistance to late blight (Phytophthora infestans) races carrying the avirulence gene Avr1. Resistance proteins guard the plant against pathogens that contain an appropriate avirulence protein via an indirect interaction with this avirulence protein. That triggers a defense system including the hypersensitive response, which restricts the pathogen growth.</text>
</comment>
<dbReference type="EMBL" id="KV000901">
    <property type="protein sequence ID" value="KZV39678.1"/>
    <property type="molecule type" value="Genomic_DNA"/>
</dbReference>
<dbReference type="GO" id="GO:0043531">
    <property type="term" value="F:ADP binding"/>
    <property type="evidence" value="ECO:0007669"/>
    <property type="project" value="InterPro"/>
</dbReference>
<dbReference type="InterPro" id="IPR002182">
    <property type="entry name" value="NB-ARC"/>
</dbReference>
<dbReference type="Gene3D" id="3.40.50.300">
    <property type="entry name" value="P-loop containing nucleotide triphosphate hydrolases"/>
    <property type="match status" value="1"/>
</dbReference>
<dbReference type="Pfam" id="PF00931">
    <property type="entry name" value="NB-ARC"/>
    <property type="match status" value="1"/>
</dbReference>
<evidence type="ECO:0000259" key="11">
    <source>
        <dbReference type="Pfam" id="PF00931"/>
    </source>
</evidence>
<dbReference type="GO" id="GO:0005524">
    <property type="term" value="F:ATP binding"/>
    <property type="evidence" value="ECO:0007669"/>
    <property type="project" value="UniProtKB-KW"/>
</dbReference>
<dbReference type="SUPFAM" id="SSF52540">
    <property type="entry name" value="P-loop containing nucleoside triphosphate hydrolases"/>
    <property type="match status" value="1"/>
</dbReference>
<dbReference type="CDD" id="cd14798">
    <property type="entry name" value="RX-CC_like"/>
    <property type="match status" value="1"/>
</dbReference>
<accession>A0A2Z7C1G3</accession>
<evidence type="ECO:0000256" key="6">
    <source>
        <dbReference type="ARBA" id="ARBA00022667"/>
    </source>
</evidence>
<feature type="domain" description="NB-ARC" evidence="11">
    <location>
        <begin position="161"/>
        <end position="324"/>
    </location>
</feature>
<evidence type="ECO:0000259" key="12">
    <source>
        <dbReference type="Pfam" id="PF23559"/>
    </source>
</evidence>
<organism evidence="13 14">
    <name type="scientific">Dorcoceras hygrometricum</name>
    <dbReference type="NCBI Taxonomy" id="472368"/>
    <lineage>
        <taxon>Eukaryota</taxon>
        <taxon>Viridiplantae</taxon>
        <taxon>Streptophyta</taxon>
        <taxon>Embryophyta</taxon>
        <taxon>Tracheophyta</taxon>
        <taxon>Spermatophyta</taxon>
        <taxon>Magnoliopsida</taxon>
        <taxon>eudicotyledons</taxon>
        <taxon>Gunneridae</taxon>
        <taxon>Pentapetalae</taxon>
        <taxon>asterids</taxon>
        <taxon>lamiids</taxon>
        <taxon>Lamiales</taxon>
        <taxon>Gesneriaceae</taxon>
        <taxon>Didymocarpoideae</taxon>
        <taxon>Trichosporeae</taxon>
        <taxon>Loxocarpinae</taxon>
        <taxon>Dorcoceras</taxon>
    </lineage>
</organism>
<evidence type="ECO:0000256" key="5">
    <source>
        <dbReference type="ARBA" id="ARBA00022614"/>
    </source>
</evidence>
<dbReference type="Gene3D" id="3.80.10.10">
    <property type="entry name" value="Ribonuclease Inhibitor"/>
    <property type="match status" value="1"/>
</dbReference>
<sequence>MAYAAVISLKLTLEQILLHPYIFVRHREIEHIGFLREKLEFLQQFLDEHASHEINEKVTFLETRIRDAAYEAEDSMDLHLNKLCDSEEMIWEMEIEPMMKQVDSICAEVTQIKEQMGVATRQRRRSFKEEKIKALKEPPNALHKVSSSSTNNLMVGFDEYLMQIKDQLTNQSSGLEVISIAGMGGIGKSTLAAHAYNDPYVVHQFEVRAWVTVSQSYSIADIFSRILDSMSISPTGDQLGLKVYQNLKGRRYLIILDDIWDTCAWDAMKMMFPDDETGSRIMLTTRIADVAAYASPSGTLHQISLLSNDHSWELLCAKVFGNKLCCPLSLQNIGKTIAQNCGGLPLSVVVIGGLLSKLEMTQEVWRNVADNVTSFVFSGYDQCSAILRLSYFHLPQYLKACFLYTGGFPKNYEISVSKLTMMWVAEGFLGQAHGRTSEELAEKCVYDLLDRSLILKSRMNSEGKIKSFRIHDLLLDFCIEEAKHEKFLQIIESPAHVLSTSPASLRRISIHRVEKLENGRFNIDSMSSTSYVRSLVSLGQWPPSSDLFLTFRLLRVLHATDVVFSKFPCQVMQLLSLRYIALSCYGDIPASITKLWNLQTLIFVPHIGMFGENYLPVEIWSMSYLRHVRCFGANFLDPAAAEFDVHRKHVVLADLQTLSGLWNFMFTEEMLQRIPNIKNIHVFYDHHCLMKKGWSYYQLENLGNLHQLKSLKICVISDPSYSVNSAFTFRFPASLKTLTLGGVRIPWHELGIVGSLPNLEVLKLKDDACVGSEWEPNDDGFRRLKVLVLQGLELEHWRAEPDHFPCLERLVIRWCHKLVEIPSRLGESMTLTTIGLDECEDSVWDSANEIKEIQLSYGNDDFRLVFNEYSPGSLAVFTKIAELTQKDMKPAQEKNTKNLQLIKSQPN</sequence>
<dbReference type="PANTHER" id="PTHR23155:SF1152">
    <property type="entry name" value="AAA+ ATPASE DOMAIN-CONTAINING PROTEIN"/>
    <property type="match status" value="1"/>
</dbReference>
<evidence type="ECO:0000256" key="9">
    <source>
        <dbReference type="ARBA" id="ARBA00022821"/>
    </source>
</evidence>
<dbReference type="InterPro" id="IPR036388">
    <property type="entry name" value="WH-like_DNA-bd_sf"/>
</dbReference>
<evidence type="ECO:0000256" key="4">
    <source>
        <dbReference type="ARBA" id="ARBA00022490"/>
    </source>
</evidence>
<dbReference type="GO" id="GO:0051607">
    <property type="term" value="P:defense response to virus"/>
    <property type="evidence" value="ECO:0007669"/>
    <property type="project" value="UniProtKB-ARBA"/>
</dbReference>
<keyword evidence="6" id="KW-0381">Hypersensitive response</keyword>
<evidence type="ECO:0000313" key="13">
    <source>
        <dbReference type="EMBL" id="KZV39678.1"/>
    </source>
</evidence>
<keyword evidence="4" id="KW-0963">Cytoplasm</keyword>
<dbReference type="Gene3D" id="1.10.8.430">
    <property type="entry name" value="Helical domain of apoptotic protease-activating factors"/>
    <property type="match status" value="1"/>
</dbReference>
<evidence type="ECO:0000313" key="14">
    <source>
        <dbReference type="Proteomes" id="UP000250235"/>
    </source>
</evidence>
<feature type="domain" description="Disease resistance protein winged helix" evidence="12">
    <location>
        <begin position="408"/>
        <end position="477"/>
    </location>
</feature>
<dbReference type="SUPFAM" id="SSF52058">
    <property type="entry name" value="L domain-like"/>
    <property type="match status" value="1"/>
</dbReference>
<dbReference type="AlphaFoldDB" id="A0A2Z7C1G3"/>
<dbReference type="InterPro" id="IPR027417">
    <property type="entry name" value="P-loop_NTPase"/>
</dbReference>
<evidence type="ECO:0000256" key="7">
    <source>
        <dbReference type="ARBA" id="ARBA00022737"/>
    </source>
</evidence>
<dbReference type="InterPro" id="IPR058922">
    <property type="entry name" value="WHD_DRP"/>
</dbReference>
<dbReference type="Proteomes" id="UP000250235">
    <property type="component" value="Unassembled WGS sequence"/>
</dbReference>
<dbReference type="GO" id="GO:0009626">
    <property type="term" value="P:plant-type hypersensitive response"/>
    <property type="evidence" value="ECO:0007669"/>
    <property type="project" value="UniProtKB-KW"/>
</dbReference>
<dbReference type="InterPro" id="IPR042197">
    <property type="entry name" value="Apaf_helical"/>
</dbReference>
<comment type="similarity">
    <text evidence="3">Belongs to the disease resistance NB-LRR family.</text>
</comment>
<dbReference type="PANTHER" id="PTHR23155">
    <property type="entry name" value="DISEASE RESISTANCE PROTEIN RP"/>
    <property type="match status" value="1"/>
</dbReference>
<comment type="subcellular location">
    <subcellularLocation>
        <location evidence="2">Cytoplasm</location>
    </subcellularLocation>
</comment>
<dbReference type="Gene3D" id="1.20.5.4130">
    <property type="match status" value="1"/>
</dbReference>
<keyword evidence="8" id="KW-0547">Nucleotide-binding</keyword>
<protein>
    <submittedName>
        <fullName evidence="13">Uncharacterized protein</fullName>
    </submittedName>
</protein>
<dbReference type="FunFam" id="3.40.50.300:FF:001091">
    <property type="entry name" value="Probable disease resistance protein At1g61300"/>
    <property type="match status" value="1"/>
</dbReference>